<keyword evidence="3" id="KW-1185">Reference proteome</keyword>
<dbReference type="Pfam" id="PF10282">
    <property type="entry name" value="Lactonase"/>
    <property type="match status" value="1"/>
</dbReference>
<gene>
    <name evidence="2" type="ORF">GTS_12690</name>
</gene>
<keyword evidence="1" id="KW-0732">Signal</keyword>
<dbReference type="NCBIfam" id="TIGR02276">
    <property type="entry name" value="beta_rpt_yvtn"/>
    <property type="match status" value="2"/>
</dbReference>
<dbReference type="InterPro" id="IPR011964">
    <property type="entry name" value="YVTN_b-propeller_repeat"/>
</dbReference>
<dbReference type="EMBL" id="BJFL01000004">
    <property type="protein sequence ID" value="GDY29636.1"/>
    <property type="molecule type" value="Genomic_DNA"/>
</dbReference>
<organism evidence="2 3">
    <name type="scientific">Gandjariella thermophila</name>
    <dbReference type="NCBI Taxonomy" id="1931992"/>
    <lineage>
        <taxon>Bacteria</taxon>
        <taxon>Bacillati</taxon>
        <taxon>Actinomycetota</taxon>
        <taxon>Actinomycetes</taxon>
        <taxon>Pseudonocardiales</taxon>
        <taxon>Pseudonocardiaceae</taxon>
        <taxon>Gandjariella</taxon>
    </lineage>
</organism>
<accession>A0A4D4J524</accession>
<evidence type="ECO:0000313" key="3">
    <source>
        <dbReference type="Proteomes" id="UP000298860"/>
    </source>
</evidence>
<dbReference type="InterPro" id="IPR011045">
    <property type="entry name" value="N2O_reductase_N"/>
</dbReference>
<reference evidence="3" key="1">
    <citation type="submission" date="2019-04" db="EMBL/GenBank/DDBJ databases">
        <title>Draft genome sequence of Pseudonocardiaceae bacterium SL3-2-4.</title>
        <authorList>
            <person name="Ningsih F."/>
            <person name="Yokota A."/>
            <person name="Sakai Y."/>
            <person name="Nanatani K."/>
            <person name="Yabe S."/>
            <person name="Oetari A."/>
            <person name="Sjamsuridzal W."/>
        </authorList>
    </citation>
    <scope>NUCLEOTIDE SEQUENCE [LARGE SCALE GENOMIC DNA]</scope>
    <source>
        <strain evidence="3">SL3-2-4</strain>
    </source>
</reference>
<evidence type="ECO:0008006" key="4">
    <source>
        <dbReference type="Google" id="ProtNLM"/>
    </source>
</evidence>
<dbReference type="InterPro" id="IPR015943">
    <property type="entry name" value="WD40/YVTN_repeat-like_dom_sf"/>
</dbReference>
<dbReference type="SUPFAM" id="SSF50974">
    <property type="entry name" value="Nitrous oxide reductase, N-terminal domain"/>
    <property type="match status" value="1"/>
</dbReference>
<evidence type="ECO:0000313" key="2">
    <source>
        <dbReference type="EMBL" id="GDY29636.1"/>
    </source>
</evidence>
<evidence type="ECO:0000256" key="1">
    <source>
        <dbReference type="SAM" id="SignalP"/>
    </source>
</evidence>
<dbReference type="Proteomes" id="UP000298860">
    <property type="component" value="Unassembled WGS sequence"/>
</dbReference>
<protein>
    <recommendedName>
        <fullName evidence="4">YncE family protein</fullName>
    </recommendedName>
</protein>
<proteinExistence type="predicted"/>
<dbReference type="AlphaFoldDB" id="A0A4D4J524"/>
<dbReference type="InterPro" id="IPR051200">
    <property type="entry name" value="Host-pathogen_enzymatic-act"/>
</dbReference>
<dbReference type="InterPro" id="IPR019405">
    <property type="entry name" value="Lactonase_7-beta_prop"/>
</dbReference>
<dbReference type="PANTHER" id="PTHR47197">
    <property type="entry name" value="PROTEIN NIRF"/>
    <property type="match status" value="1"/>
</dbReference>
<dbReference type="RefSeq" id="WP_137812817.1">
    <property type="nucleotide sequence ID" value="NZ_BJFL01000004.1"/>
</dbReference>
<feature type="signal peptide" evidence="1">
    <location>
        <begin position="1"/>
        <end position="23"/>
    </location>
</feature>
<feature type="chain" id="PRO_5020223658" description="YncE family protein" evidence="1">
    <location>
        <begin position="24"/>
        <end position="198"/>
    </location>
</feature>
<dbReference type="OrthoDB" id="3966221at2"/>
<dbReference type="PANTHER" id="PTHR47197:SF3">
    <property type="entry name" value="DIHYDRO-HEME D1 DEHYDROGENASE"/>
    <property type="match status" value="1"/>
</dbReference>
<dbReference type="Gene3D" id="2.130.10.10">
    <property type="entry name" value="YVTN repeat-like/Quinoprotein amine dehydrogenase"/>
    <property type="match status" value="1"/>
</dbReference>
<name>A0A4D4J524_9PSEU</name>
<comment type="caution">
    <text evidence="2">The sequence shown here is derived from an EMBL/GenBank/DDBJ whole genome shotgun (WGS) entry which is preliminary data.</text>
</comment>
<sequence>MRRISRWAVAVTALAGLAGVAAAVVPNHVGPHGDGTATATYGWRITPAGDGSTLYASAGGNDKVRVYRRTGDQVTEQAPIALPRGSFPAGLALAPDGARLYVADNGAGAVSAVDPRAGRVTATVATGPNPFTVGLSADGRTAYVSNWGGDTVSVVDTASMAVRGTLTVGSHPTAIIRNPVTGAIYVAVTDADRIVTTR</sequence>